<gene>
    <name evidence="1" type="ORF">MSZNOR_4037</name>
</gene>
<organism evidence="1 2">
    <name type="scientific">Methylocaldum szegediense</name>
    <dbReference type="NCBI Taxonomy" id="73780"/>
    <lineage>
        <taxon>Bacteria</taxon>
        <taxon>Pseudomonadati</taxon>
        <taxon>Pseudomonadota</taxon>
        <taxon>Gammaproteobacteria</taxon>
        <taxon>Methylococcales</taxon>
        <taxon>Methylococcaceae</taxon>
        <taxon>Methylocaldum</taxon>
    </lineage>
</organism>
<dbReference type="Proteomes" id="UP001162030">
    <property type="component" value="Chromosome"/>
</dbReference>
<proteinExistence type="predicted"/>
<accession>A0ABM9I708</accession>
<protein>
    <submittedName>
        <fullName evidence="1">Uncharacterized protein</fullName>
    </submittedName>
</protein>
<evidence type="ECO:0000313" key="2">
    <source>
        <dbReference type="Proteomes" id="UP001162030"/>
    </source>
</evidence>
<name>A0ABM9I708_9GAMM</name>
<reference evidence="1 2" key="1">
    <citation type="submission" date="2023-03" db="EMBL/GenBank/DDBJ databases">
        <authorList>
            <person name="Pearce D."/>
        </authorList>
    </citation>
    <scope>NUCLEOTIDE SEQUENCE [LARGE SCALE GENOMIC DNA]</scope>
    <source>
        <strain evidence="1">Msz</strain>
    </source>
</reference>
<sequence length="56" mass="5996">MPKRGLHRPRKPVLADVLHGPVERGYGDRESTEGHATIVSISGNPSCGTSLSAFRP</sequence>
<evidence type="ECO:0000313" key="1">
    <source>
        <dbReference type="EMBL" id="CAI8930857.1"/>
    </source>
</evidence>
<keyword evidence="2" id="KW-1185">Reference proteome</keyword>
<dbReference type="EMBL" id="OX458333">
    <property type="protein sequence ID" value="CAI8930857.1"/>
    <property type="molecule type" value="Genomic_DNA"/>
</dbReference>